<keyword evidence="2" id="KW-0808">Transferase</keyword>
<name>A0ABT5J0P8_9NEIS</name>
<feature type="domain" description="Methyltransferase regulatory" evidence="1">
    <location>
        <begin position="214"/>
        <end position="297"/>
    </location>
</feature>
<dbReference type="InterPro" id="IPR029063">
    <property type="entry name" value="SAM-dependent_MTases_sf"/>
</dbReference>
<comment type="caution">
    <text evidence="2">The sequence shown here is derived from an EMBL/GenBank/DDBJ whole genome shotgun (WGS) entry which is preliminary data.</text>
</comment>
<evidence type="ECO:0000313" key="3">
    <source>
        <dbReference type="Proteomes" id="UP001219956"/>
    </source>
</evidence>
<dbReference type="GO" id="GO:0032259">
    <property type="term" value="P:methylation"/>
    <property type="evidence" value="ECO:0007669"/>
    <property type="project" value="UniProtKB-KW"/>
</dbReference>
<gene>
    <name evidence="2" type="ORF">PQU95_12230</name>
</gene>
<accession>A0ABT5J0P8</accession>
<sequence length="510" mass="56323">MSWSAGYVTDVDYTYGYYSELNPYYARFVLQDAGYALPAWHTACELGFGQGMSVNLHAASGSLQWYANDFNPQHAAFAQEMAAISGSGAVLSDESFAEFCARDDLPQFDFIGLHGIWSWISPDNRALIVDFVRRRLRVGGVLYISYNTLPGWAAFAPLRKLFATHAERMSAPGAGIEAQVKAALDFSQQLAAAEPRAFADSRVKDRLGSIAKQDPHYLAHEYFNRDWEPMYFADMAAALAPAKLAYACQASTMDQVPVLHFTPEQQALLDGIADPLFRETVRDYIQNQQFRRDYWIKGARKLAPAEQQAQWERMRVALAVPRDQVKMKLALPRGTINLTPALYDPLLDLLQDGQPRTLGELARQLPGAGMPRSQLVEVIRVLVGSRMLHPLPEQPAANGQAAARLNQRIVQLAQHSAGIAALASPQSGGGVPISRFTQLFIQQYLAGVREADGLARHVHGLLQRNRERVVHEGKTMDSDASQLAHLQGLAQRFLQAELAALQGMGIVPLA</sequence>
<dbReference type="SUPFAM" id="SSF53335">
    <property type="entry name" value="S-adenosyl-L-methionine-dependent methyltransferases"/>
    <property type="match status" value="1"/>
</dbReference>
<protein>
    <submittedName>
        <fullName evidence="2">Class I SAM-dependent methyltransferase</fullName>
    </submittedName>
</protein>
<dbReference type="Pfam" id="PF10119">
    <property type="entry name" value="MethyTransf_Reg"/>
    <property type="match status" value="1"/>
</dbReference>
<dbReference type="EMBL" id="JAQQLF010000014">
    <property type="protein sequence ID" value="MDC7717978.1"/>
    <property type="molecule type" value="Genomic_DNA"/>
</dbReference>
<evidence type="ECO:0000313" key="2">
    <source>
        <dbReference type="EMBL" id="MDC7717978.1"/>
    </source>
</evidence>
<evidence type="ECO:0000259" key="1">
    <source>
        <dbReference type="Pfam" id="PF10119"/>
    </source>
</evidence>
<dbReference type="Gene3D" id="3.40.50.150">
    <property type="entry name" value="Vaccinia Virus protein VP39"/>
    <property type="match status" value="1"/>
</dbReference>
<dbReference type="RefSeq" id="WP_272752284.1">
    <property type="nucleotide sequence ID" value="NZ_JAQQLF010000014.1"/>
</dbReference>
<dbReference type="GO" id="GO:0008168">
    <property type="term" value="F:methyltransferase activity"/>
    <property type="evidence" value="ECO:0007669"/>
    <property type="project" value="UniProtKB-KW"/>
</dbReference>
<keyword evidence="2" id="KW-0489">Methyltransferase</keyword>
<keyword evidence="3" id="KW-1185">Reference proteome</keyword>
<organism evidence="2 3">
    <name type="scientific">Vogesella aquatica</name>
    <dbReference type="NCBI Taxonomy" id="2984206"/>
    <lineage>
        <taxon>Bacteria</taxon>
        <taxon>Pseudomonadati</taxon>
        <taxon>Pseudomonadota</taxon>
        <taxon>Betaproteobacteria</taxon>
        <taxon>Neisseriales</taxon>
        <taxon>Chromobacteriaceae</taxon>
        <taxon>Vogesella</taxon>
    </lineage>
</organism>
<dbReference type="InterPro" id="IPR018773">
    <property type="entry name" value="MeTrfase_reg_dom_prd"/>
</dbReference>
<dbReference type="Proteomes" id="UP001219956">
    <property type="component" value="Unassembled WGS sequence"/>
</dbReference>
<reference evidence="2 3" key="1">
    <citation type="submission" date="2023-01" db="EMBL/GenBank/DDBJ databases">
        <title>Novel species of the genus Vogesella isolated from rivers.</title>
        <authorList>
            <person name="Lu H."/>
        </authorList>
    </citation>
    <scope>NUCLEOTIDE SEQUENCE [LARGE SCALE GENOMIC DNA]</scope>
    <source>
        <strain evidence="2 3">DC21W</strain>
    </source>
</reference>
<proteinExistence type="predicted"/>